<dbReference type="PANTHER" id="PTHR24221:SF654">
    <property type="entry name" value="ATP-BINDING CASSETTE SUB-FAMILY B MEMBER 6"/>
    <property type="match status" value="1"/>
</dbReference>
<dbReference type="GO" id="GO:0034040">
    <property type="term" value="F:ATPase-coupled lipid transmembrane transporter activity"/>
    <property type="evidence" value="ECO:0007669"/>
    <property type="project" value="TreeGrafter"/>
</dbReference>
<evidence type="ECO:0000313" key="9">
    <source>
        <dbReference type="EMBL" id="SHE90177.1"/>
    </source>
</evidence>
<dbReference type="Pfam" id="PF00005">
    <property type="entry name" value="ABC_tran"/>
    <property type="match status" value="1"/>
</dbReference>
<dbReference type="InterPro" id="IPR017871">
    <property type="entry name" value="ABC_transporter-like_CS"/>
</dbReference>
<proteinExistence type="predicted"/>
<dbReference type="PANTHER" id="PTHR24221">
    <property type="entry name" value="ATP-BINDING CASSETTE SUB-FAMILY B"/>
    <property type="match status" value="1"/>
</dbReference>
<dbReference type="EMBL" id="FQVG01000022">
    <property type="protein sequence ID" value="SHE90177.1"/>
    <property type="molecule type" value="Genomic_DNA"/>
</dbReference>
<dbReference type="InterPro" id="IPR036640">
    <property type="entry name" value="ABC1_TM_sf"/>
</dbReference>
<keyword evidence="5 7" id="KW-1133">Transmembrane helix</keyword>
<feature type="domain" description="ABC transporter" evidence="8">
    <location>
        <begin position="81"/>
        <end position="296"/>
    </location>
</feature>
<keyword evidence="3" id="KW-0547">Nucleotide-binding</keyword>
<keyword evidence="10" id="KW-1185">Reference proteome</keyword>
<sequence length="296" mass="33562">MVIWIYGGFKVINGLMTAGTLIALWGYYQQLMIHIESLKSFNSEYQRFKVNMNRLNEIVDFEKIDELQQDIKLNQINVENIVVSNVSFSYNGKCIISDFSEVFQKGDIVGIYGENGSGKSTLINIFSGFCKPDEGIIKINNIDISELKVHELKDILSIVPQDIQLFSTTVLDNICLDSKISIDEVLSLSNKIGFKGINEQFLNRVVLNKGANLSGGQKQKIAILRALIRNPSILILDEATSSLDFDSKEKFYAYINTIRDSIICFIISHEKESISLTKKIELKLNKERLCKVKMKK</sequence>
<dbReference type="Gene3D" id="3.40.50.300">
    <property type="entry name" value="P-loop containing nucleotide triphosphate hydrolases"/>
    <property type="match status" value="1"/>
</dbReference>
<dbReference type="GO" id="GO:0005886">
    <property type="term" value="C:plasma membrane"/>
    <property type="evidence" value="ECO:0007669"/>
    <property type="project" value="UniProtKB-SubCell"/>
</dbReference>
<evidence type="ECO:0000256" key="7">
    <source>
        <dbReference type="SAM" id="Phobius"/>
    </source>
</evidence>
<keyword evidence="2 7" id="KW-0812">Transmembrane</keyword>
<keyword evidence="6 7" id="KW-0472">Membrane</keyword>
<dbReference type="InterPro" id="IPR039421">
    <property type="entry name" value="Type_1_exporter"/>
</dbReference>
<dbReference type="Gene3D" id="1.20.1560.10">
    <property type="entry name" value="ABC transporter type 1, transmembrane domain"/>
    <property type="match status" value="1"/>
</dbReference>
<dbReference type="Proteomes" id="UP000184423">
    <property type="component" value="Unassembled WGS sequence"/>
</dbReference>
<comment type="subcellular location">
    <subcellularLocation>
        <location evidence="1">Cell membrane</location>
        <topology evidence="1">Multi-pass membrane protein</topology>
    </subcellularLocation>
</comment>
<evidence type="ECO:0000256" key="4">
    <source>
        <dbReference type="ARBA" id="ARBA00022840"/>
    </source>
</evidence>
<dbReference type="InterPro" id="IPR003593">
    <property type="entry name" value="AAA+_ATPase"/>
</dbReference>
<accession>A0A1M4X9L4</accession>
<dbReference type="SUPFAM" id="SSF52540">
    <property type="entry name" value="P-loop containing nucleoside triphosphate hydrolases"/>
    <property type="match status" value="1"/>
</dbReference>
<dbReference type="AlphaFoldDB" id="A0A1M4X9L4"/>
<dbReference type="InterPro" id="IPR027417">
    <property type="entry name" value="P-loop_NTPase"/>
</dbReference>
<dbReference type="PROSITE" id="PS50893">
    <property type="entry name" value="ABC_TRANSPORTER_2"/>
    <property type="match status" value="1"/>
</dbReference>
<reference evidence="10" key="1">
    <citation type="submission" date="2016-11" db="EMBL/GenBank/DDBJ databases">
        <authorList>
            <person name="Varghese N."/>
            <person name="Submissions S."/>
        </authorList>
    </citation>
    <scope>NUCLEOTIDE SEQUENCE [LARGE SCALE GENOMIC DNA]</scope>
    <source>
        <strain evidence="10">DSM 10124</strain>
    </source>
</reference>
<evidence type="ECO:0000256" key="6">
    <source>
        <dbReference type="ARBA" id="ARBA00023136"/>
    </source>
</evidence>
<evidence type="ECO:0000313" key="10">
    <source>
        <dbReference type="Proteomes" id="UP000184423"/>
    </source>
</evidence>
<keyword evidence="4" id="KW-0067">ATP-binding</keyword>
<dbReference type="GO" id="GO:0005524">
    <property type="term" value="F:ATP binding"/>
    <property type="evidence" value="ECO:0007669"/>
    <property type="project" value="UniProtKB-KW"/>
</dbReference>
<organism evidence="9 10">
    <name type="scientific">Caloramator proteoclasticus DSM 10124</name>
    <dbReference type="NCBI Taxonomy" id="1121262"/>
    <lineage>
        <taxon>Bacteria</taxon>
        <taxon>Bacillati</taxon>
        <taxon>Bacillota</taxon>
        <taxon>Clostridia</taxon>
        <taxon>Eubacteriales</taxon>
        <taxon>Clostridiaceae</taxon>
        <taxon>Caloramator</taxon>
    </lineage>
</organism>
<evidence type="ECO:0000256" key="1">
    <source>
        <dbReference type="ARBA" id="ARBA00004651"/>
    </source>
</evidence>
<dbReference type="CDD" id="cd03228">
    <property type="entry name" value="ABCC_MRP_Like"/>
    <property type="match status" value="1"/>
</dbReference>
<dbReference type="SUPFAM" id="SSF90123">
    <property type="entry name" value="ABC transporter transmembrane region"/>
    <property type="match status" value="1"/>
</dbReference>
<feature type="transmembrane region" description="Helical" evidence="7">
    <location>
        <begin position="6"/>
        <end position="28"/>
    </location>
</feature>
<dbReference type="GO" id="GO:0016887">
    <property type="term" value="F:ATP hydrolysis activity"/>
    <property type="evidence" value="ECO:0007669"/>
    <property type="project" value="InterPro"/>
</dbReference>
<name>A0A1M4X9L4_9CLOT</name>
<dbReference type="SMART" id="SM00382">
    <property type="entry name" value="AAA"/>
    <property type="match status" value="1"/>
</dbReference>
<evidence type="ECO:0000259" key="8">
    <source>
        <dbReference type="PROSITE" id="PS50893"/>
    </source>
</evidence>
<gene>
    <name evidence="9" type="ORF">SAMN02746091_01359</name>
</gene>
<evidence type="ECO:0000256" key="3">
    <source>
        <dbReference type="ARBA" id="ARBA00022741"/>
    </source>
</evidence>
<dbReference type="InterPro" id="IPR003439">
    <property type="entry name" value="ABC_transporter-like_ATP-bd"/>
</dbReference>
<evidence type="ECO:0000256" key="2">
    <source>
        <dbReference type="ARBA" id="ARBA00022692"/>
    </source>
</evidence>
<evidence type="ECO:0000256" key="5">
    <source>
        <dbReference type="ARBA" id="ARBA00022989"/>
    </source>
</evidence>
<dbReference type="PROSITE" id="PS00211">
    <property type="entry name" value="ABC_TRANSPORTER_1"/>
    <property type="match status" value="1"/>
</dbReference>
<protein>
    <submittedName>
        <fullName evidence="9">ABC transporter</fullName>
    </submittedName>
</protein>